<comment type="similarity">
    <text evidence="2 9">Belongs to the nucleoporin Nup85 family.</text>
</comment>
<accession>A0AAW1NT38</accession>
<evidence type="ECO:0000256" key="8">
    <source>
        <dbReference type="ARBA" id="ARBA00023242"/>
    </source>
</evidence>
<dbReference type="GO" id="GO:0017056">
    <property type="term" value="F:structural constituent of nuclear pore"/>
    <property type="evidence" value="ECO:0007669"/>
    <property type="project" value="TreeGrafter"/>
</dbReference>
<dbReference type="Pfam" id="PF07575">
    <property type="entry name" value="Nucleopor_Nup85"/>
    <property type="match status" value="1"/>
</dbReference>
<keyword evidence="8 9" id="KW-0539">Nucleus</keyword>
<evidence type="ECO:0000256" key="4">
    <source>
        <dbReference type="ARBA" id="ARBA00022816"/>
    </source>
</evidence>
<evidence type="ECO:0000256" key="9">
    <source>
        <dbReference type="RuleBase" id="RU365073"/>
    </source>
</evidence>
<keyword evidence="11" id="KW-1185">Reference proteome</keyword>
<gene>
    <name evidence="10" type="ORF">WJX73_008038</name>
</gene>
<proteinExistence type="inferred from homology"/>
<dbReference type="PANTHER" id="PTHR13373:SF21">
    <property type="entry name" value="NUCLEAR PORE COMPLEX PROTEIN NUP85"/>
    <property type="match status" value="1"/>
</dbReference>
<name>A0AAW1NT38_9CHLO</name>
<evidence type="ECO:0000256" key="5">
    <source>
        <dbReference type="ARBA" id="ARBA00022927"/>
    </source>
</evidence>
<reference evidence="10 11" key="1">
    <citation type="journal article" date="2024" name="Nat. Commun.">
        <title>Phylogenomics reveals the evolutionary origins of lichenization in chlorophyte algae.</title>
        <authorList>
            <person name="Puginier C."/>
            <person name="Libourel C."/>
            <person name="Otte J."/>
            <person name="Skaloud P."/>
            <person name="Haon M."/>
            <person name="Grisel S."/>
            <person name="Petersen M."/>
            <person name="Berrin J.G."/>
            <person name="Delaux P.M."/>
            <person name="Dal Grande F."/>
            <person name="Keller J."/>
        </authorList>
    </citation>
    <scope>NUCLEOTIDE SEQUENCE [LARGE SCALE GENOMIC DNA]</scope>
    <source>
        <strain evidence="10 11">SAG 2036</strain>
    </source>
</reference>
<dbReference type="GO" id="GO:0006606">
    <property type="term" value="P:protein import into nucleus"/>
    <property type="evidence" value="ECO:0007669"/>
    <property type="project" value="TreeGrafter"/>
</dbReference>
<keyword evidence="6 9" id="KW-0811">Translocation</keyword>
<organism evidence="10 11">
    <name type="scientific">Symbiochloris irregularis</name>
    <dbReference type="NCBI Taxonomy" id="706552"/>
    <lineage>
        <taxon>Eukaryota</taxon>
        <taxon>Viridiplantae</taxon>
        <taxon>Chlorophyta</taxon>
        <taxon>core chlorophytes</taxon>
        <taxon>Trebouxiophyceae</taxon>
        <taxon>Trebouxiales</taxon>
        <taxon>Trebouxiaceae</taxon>
        <taxon>Symbiochloris</taxon>
    </lineage>
</organism>
<evidence type="ECO:0000256" key="1">
    <source>
        <dbReference type="ARBA" id="ARBA00004567"/>
    </source>
</evidence>
<dbReference type="InterPro" id="IPR011502">
    <property type="entry name" value="Nucleoporin_Nup85"/>
</dbReference>
<comment type="caution">
    <text evidence="10">The sequence shown here is derived from an EMBL/GenBank/DDBJ whole genome shotgun (WGS) entry which is preliminary data.</text>
</comment>
<protein>
    <recommendedName>
        <fullName evidence="9">Nuclear pore complex protein Nup85</fullName>
    </recommendedName>
</protein>
<dbReference type="GO" id="GO:0031080">
    <property type="term" value="C:nuclear pore outer ring"/>
    <property type="evidence" value="ECO:0007669"/>
    <property type="project" value="TreeGrafter"/>
</dbReference>
<comment type="subcellular location">
    <subcellularLocation>
        <location evidence="1 9">Nucleus</location>
        <location evidence="1 9">Nuclear pore complex</location>
    </subcellularLocation>
</comment>
<evidence type="ECO:0000313" key="10">
    <source>
        <dbReference type="EMBL" id="KAK9798142.1"/>
    </source>
</evidence>
<sequence>MPDDLGKQRIPASRVQVGLVSGERKRVVMDSLALYTELRLTLQGASRQQAREARMQYTSQITTLLPAPARIAHVDEALLELMSERVVWELLCICVGPSAEDGSLAEGLSTWLRTNQAALHCWVKGGGGSDSVTEAQVALVEPCLLLIRRMPHLGQDASISSVPQFVSRRQQWQGAVLGFTQSKAAWDVCRQADPATARGLGMLLNLLLGSSDAIGQATSTWLEQLVARMLYMYPGLRLQGELSALMEQCTQAQDALGCAGWTSTLQLLQAACEGICTPWWPGAARPLGTGSMAHVMDVAGPAPLRPIPPATHTAHTGTTLVESYTAQYASS</sequence>
<keyword evidence="3 9" id="KW-0813">Transport</keyword>
<evidence type="ECO:0000256" key="3">
    <source>
        <dbReference type="ARBA" id="ARBA00022448"/>
    </source>
</evidence>
<keyword evidence="4 9" id="KW-0509">mRNA transport</keyword>
<dbReference type="GO" id="GO:0031965">
    <property type="term" value="C:nuclear membrane"/>
    <property type="evidence" value="ECO:0007669"/>
    <property type="project" value="UniProtKB-UniRule"/>
</dbReference>
<keyword evidence="9" id="KW-0472">Membrane</keyword>
<evidence type="ECO:0000256" key="6">
    <source>
        <dbReference type="ARBA" id="ARBA00023010"/>
    </source>
</evidence>
<dbReference type="GO" id="GO:0045893">
    <property type="term" value="P:positive regulation of DNA-templated transcription"/>
    <property type="evidence" value="ECO:0007669"/>
    <property type="project" value="TreeGrafter"/>
</dbReference>
<dbReference type="PANTHER" id="PTHR13373">
    <property type="entry name" value="FROUNT PROTEIN-RELATED"/>
    <property type="match status" value="1"/>
</dbReference>
<dbReference type="Proteomes" id="UP001465755">
    <property type="component" value="Unassembled WGS sequence"/>
</dbReference>
<keyword evidence="5 9" id="KW-0653">Protein transport</keyword>
<dbReference type="EMBL" id="JALJOQ010000102">
    <property type="protein sequence ID" value="KAK9798142.1"/>
    <property type="molecule type" value="Genomic_DNA"/>
</dbReference>
<dbReference type="AlphaFoldDB" id="A0AAW1NT38"/>
<evidence type="ECO:0000256" key="2">
    <source>
        <dbReference type="ARBA" id="ARBA00005573"/>
    </source>
</evidence>
<evidence type="ECO:0000256" key="7">
    <source>
        <dbReference type="ARBA" id="ARBA00023132"/>
    </source>
</evidence>
<keyword evidence="7 9" id="KW-0906">Nuclear pore complex</keyword>
<dbReference type="GO" id="GO:0006406">
    <property type="term" value="P:mRNA export from nucleus"/>
    <property type="evidence" value="ECO:0007669"/>
    <property type="project" value="TreeGrafter"/>
</dbReference>
<evidence type="ECO:0000313" key="11">
    <source>
        <dbReference type="Proteomes" id="UP001465755"/>
    </source>
</evidence>
<comment type="function">
    <text evidence="9">Functions as a component of the nuclear pore complex (NPC).</text>
</comment>
<comment type="subunit">
    <text evidence="9">Component of the nuclear pore complex (NPC).</text>
</comment>